<comment type="caution">
    <text evidence="2">The sequence shown here is derived from an EMBL/GenBank/DDBJ whole genome shotgun (WGS) entry which is preliminary data.</text>
</comment>
<dbReference type="InterPro" id="IPR052897">
    <property type="entry name" value="Sec-Metab_Biosynth_Hydrolase"/>
</dbReference>
<dbReference type="Pfam" id="PF12697">
    <property type="entry name" value="Abhydrolase_6"/>
    <property type="match status" value="1"/>
</dbReference>
<evidence type="ECO:0000259" key="1">
    <source>
        <dbReference type="Pfam" id="PF12697"/>
    </source>
</evidence>
<proteinExistence type="predicted"/>
<dbReference type="HOGENOM" id="CLU_046066_3_1_1"/>
<organism evidence="2 3">
    <name type="scientific">Dactylellina haptotyla (strain CBS 200.50)</name>
    <name type="common">Nematode-trapping fungus</name>
    <name type="synonym">Monacrosporium haptotylum</name>
    <dbReference type="NCBI Taxonomy" id="1284197"/>
    <lineage>
        <taxon>Eukaryota</taxon>
        <taxon>Fungi</taxon>
        <taxon>Dikarya</taxon>
        <taxon>Ascomycota</taxon>
        <taxon>Pezizomycotina</taxon>
        <taxon>Orbiliomycetes</taxon>
        <taxon>Orbiliales</taxon>
        <taxon>Orbiliaceae</taxon>
        <taxon>Dactylellina</taxon>
    </lineage>
</organism>
<gene>
    <name evidence="2" type="ORF">H072_2346</name>
</gene>
<accession>S8AKX6</accession>
<dbReference type="AlphaFoldDB" id="S8AKX6"/>
<name>S8AKX6_DACHA</name>
<sequence>MSTYPTSDPITFVLIHGAWHDGDSWKSVQQYLEAAGHTVHAPTIPFTDAVGKTIHSLDQAVQSLLDYIEENKLEQFVLVGHSWGGIVITDMATKLPEGKIKRIVYHNAFIPAEGNCLFDLCPPFAKIFYEGIAAQSDDNTFDVPFPVFREAFMNDADIHTSEAAHKTLRRQPMGLWVDQVKNTESFYAMPPKIPRSVVFADGDCTVPFGSYESQAVKLGIYRFIRMSGGGHEVIFTDPEGLAKALIAGGRD</sequence>
<dbReference type="InterPro" id="IPR029058">
    <property type="entry name" value="AB_hydrolase_fold"/>
</dbReference>
<keyword evidence="3" id="KW-1185">Reference proteome</keyword>
<feature type="domain" description="AB hydrolase-1" evidence="1">
    <location>
        <begin position="12"/>
        <end position="244"/>
    </location>
</feature>
<dbReference type="Gene3D" id="3.40.50.1820">
    <property type="entry name" value="alpha/beta hydrolase"/>
    <property type="match status" value="1"/>
</dbReference>
<dbReference type="PANTHER" id="PTHR37017">
    <property type="entry name" value="AB HYDROLASE-1 DOMAIN-CONTAINING PROTEIN-RELATED"/>
    <property type="match status" value="1"/>
</dbReference>
<dbReference type="Proteomes" id="UP000015100">
    <property type="component" value="Unassembled WGS sequence"/>
</dbReference>
<dbReference type="OrthoDB" id="1263307at2759"/>
<reference evidence="3" key="2">
    <citation type="submission" date="2013-04" db="EMBL/GenBank/DDBJ databases">
        <title>Genomic mechanisms accounting for the adaptation to parasitism in nematode-trapping fungi.</title>
        <authorList>
            <person name="Ahren D.G."/>
        </authorList>
    </citation>
    <scope>NUCLEOTIDE SEQUENCE [LARGE SCALE GENOMIC DNA]</scope>
    <source>
        <strain evidence="3">CBS 200.50</strain>
    </source>
</reference>
<protein>
    <recommendedName>
        <fullName evidence="1">AB hydrolase-1 domain-containing protein</fullName>
    </recommendedName>
</protein>
<dbReference type="SUPFAM" id="SSF53474">
    <property type="entry name" value="alpha/beta-Hydrolases"/>
    <property type="match status" value="1"/>
</dbReference>
<evidence type="ECO:0000313" key="3">
    <source>
        <dbReference type="Proteomes" id="UP000015100"/>
    </source>
</evidence>
<reference evidence="2 3" key="1">
    <citation type="journal article" date="2013" name="PLoS Genet.">
        <title>Genomic mechanisms accounting for the adaptation to parasitism in nematode-trapping fungi.</title>
        <authorList>
            <person name="Meerupati T."/>
            <person name="Andersson K.M."/>
            <person name="Friman E."/>
            <person name="Kumar D."/>
            <person name="Tunlid A."/>
            <person name="Ahren D."/>
        </authorList>
    </citation>
    <scope>NUCLEOTIDE SEQUENCE [LARGE SCALE GENOMIC DNA]</scope>
    <source>
        <strain evidence="2 3">CBS 200.50</strain>
    </source>
</reference>
<dbReference type="STRING" id="1284197.S8AKX6"/>
<dbReference type="OMA" id="IPIDACH"/>
<dbReference type="PANTHER" id="PTHR37017:SF11">
    <property type="entry name" value="ESTERASE_LIPASE_THIOESTERASE DOMAIN-CONTAINING PROTEIN"/>
    <property type="match status" value="1"/>
</dbReference>
<dbReference type="InterPro" id="IPR000073">
    <property type="entry name" value="AB_hydrolase_1"/>
</dbReference>
<dbReference type="EMBL" id="AQGS01000071">
    <property type="protein sequence ID" value="EPS43564.1"/>
    <property type="molecule type" value="Genomic_DNA"/>
</dbReference>
<evidence type="ECO:0000313" key="2">
    <source>
        <dbReference type="EMBL" id="EPS43564.1"/>
    </source>
</evidence>